<dbReference type="InterPro" id="IPR003953">
    <property type="entry name" value="FAD-dep_OxRdtase_2_FAD-bd"/>
</dbReference>
<dbReference type="GO" id="GO:0033765">
    <property type="term" value="F:steroid dehydrogenase activity, acting on the CH-CH group of donors"/>
    <property type="evidence" value="ECO:0007669"/>
    <property type="project" value="UniProtKB-ARBA"/>
</dbReference>
<dbReference type="Proteomes" id="UP000009877">
    <property type="component" value="Unassembled WGS sequence"/>
</dbReference>
<evidence type="ECO:0000256" key="1">
    <source>
        <dbReference type="ARBA" id="ARBA00022630"/>
    </source>
</evidence>
<proteinExistence type="predicted"/>
<reference evidence="4 5" key="1">
    <citation type="journal article" date="2014" name="Genome Announc.">
        <title>Draft Genome Sequence of Kocuria palustris PEL.</title>
        <authorList>
            <person name="Sharma G."/>
            <person name="Khatri I."/>
            <person name="Subramanian S."/>
        </authorList>
    </citation>
    <scope>NUCLEOTIDE SEQUENCE [LARGE SCALE GENOMIC DNA]</scope>
    <source>
        <strain evidence="4 5">PEL</strain>
    </source>
</reference>
<accession>M2WE08</accession>
<dbReference type="PANTHER" id="PTHR43260:SF1">
    <property type="entry name" value="KSDD-LIKE STEROID DEHYDROGENASE RV0785"/>
    <property type="match status" value="1"/>
</dbReference>
<protein>
    <submittedName>
        <fullName evidence="4">Fumarate/succinate/L-aspartate dehydrogenase</fullName>
    </submittedName>
</protein>
<dbReference type="Gene3D" id="3.90.700.10">
    <property type="entry name" value="Succinate dehydrogenase/fumarate reductase flavoprotein, catalytic domain"/>
    <property type="match status" value="1"/>
</dbReference>
<name>M2WE08_9MICC</name>
<comment type="caution">
    <text evidence="4">The sequence shown here is derived from an EMBL/GenBank/DDBJ whole genome shotgun (WGS) entry which is preliminary data.</text>
</comment>
<sequence>MNRDRMWHSTEGLQNWDPVWPDHAIRILPGPSSVWLDARGRQLPAPGLPGYDTLGTLELLLKSRLGSGAPGPVQDFMDHGDAFVIADTPPELVDGMNALTGDDLLDRSAVESIIRARDNEMTNLYSKDAQAMGIRNSRRYLGDKITRTAKPHRILDPAHGPLIAVRLWIVTRKTLGGIQTDLTGRAMRADGQSIPGLYAAVEAAGFGGGGAHG</sequence>
<keyword evidence="5" id="KW-1185">Reference proteome</keyword>
<dbReference type="AlphaFoldDB" id="M2WE08"/>
<dbReference type="InterPro" id="IPR036188">
    <property type="entry name" value="FAD/NAD-bd_sf"/>
</dbReference>
<evidence type="ECO:0000256" key="2">
    <source>
        <dbReference type="ARBA" id="ARBA00023002"/>
    </source>
</evidence>
<feature type="domain" description="FAD-dependent oxidoreductase 2 FAD-binding" evidence="3">
    <location>
        <begin position="2"/>
        <end position="208"/>
    </location>
</feature>
<gene>
    <name evidence="4" type="ORF">C884_02369</name>
</gene>
<evidence type="ECO:0000313" key="5">
    <source>
        <dbReference type="Proteomes" id="UP000009877"/>
    </source>
</evidence>
<dbReference type="InterPro" id="IPR014614">
    <property type="entry name" value="KsdD_DH"/>
</dbReference>
<dbReference type="Gene3D" id="3.50.50.60">
    <property type="entry name" value="FAD/NAD(P)-binding domain"/>
    <property type="match status" value="1"/>
</dbReference>
<dbReference type="InterPro" id="IPR027477">
    <property type="entry name" value="Succ_DH/fumarate_Rdtase_cat_sf"/>
</dbReference>
<keyword evidence="2" id="KW-0560">Oxidoreductase</keyword>
<dbReference type="Pfam" id="PF00890">
    <property type="entry name" value="FAD_binding_2"/>
    <property type="match status" value="1"/>
</dbReference>
<organism evidence="4 5">
    <name type="scientific">Kocuria palustris PEL</name>
    <dbReference type="NCBI Taxonomy" id="1236550"/>
    <lineage>
        <taxon>Bacteria</taxon>
        <taxon>Bacillati</taxon>
        <taxon>Actinomycetota</taxon>
        <taxon>Actinomycetes</taxon>
        <taxon>Micrococcales</taxon>
        <taxon>Micrococcaceae</taxon>
        <taxon>Kocuria</taxon>
    </lineage>
</organism>
<evidence type="ECO:0000313" key="4">
    <source>
        <dbReference type="EMBL" id="EME36762.1"/>
    </source>
</evidence>
<evidence type="ECO:0000259" key="3">
    <source>
        <dbReference type="Pfam" id="PF00890"/>
    </source>
</evidence>
<dbReference type="PANTHER" id="PTHR43260">
    <property type="entry name" value="3-KETOSTEROID-DELTA-1-DEHYDROGENASE"/>
    <property type="match status" value="1"/>
</dbReference>
<keyword evidence="1" id="KW-0285">Flavoprotein</keyword>
<dbReference type="EMBL" id="ANHZ02000008">
    <property type="protein sequence ID" value="EME36762.1"/>
    <property type="molecule type" value="Genomic_DNA"/>
</dbReference>